<evidence type="ECO:0000256" key="6">
    <source>
        <dbReference type="ARBA" id="ARBA00023316"/>
    </source>
</evidence>
<dbReference type="AlphaFoldDB" id="A0A3Q7YGF8"/>
<dbReference type="PANTHER" id="PTHR31889:SF57">
    <property type="entry name" value="FUCOSYLTRANSFERASE"/>
    <property type="match status" value="1"/>
</dbReference>
<evidence type="ECO:0000313" key="9">
    <source>
        <dbReference type="RefSeq" id="XP_027192165.1"/>
    </source>
</evidence>
<keyword evidence="7" id="KW-1133">Transmembrane helix</keyword>
<evidence type="ECO:0000256" key="2">
    <source>
        <dbReference type="ARBA" id="ARBA00022676"/>
    </source>
</evidence>
<dbReference type="FunFam" id="3.40.50.11340:FF:000005">
    <property type="entry name" value="Galactoside 2-alpha-L-fucosyltransferase"/>
    <property type="match status" value="1"/>
</dbReference>
<gene>
    <name evidence="9" type="primary">LOC101490325</name>
</gene>
<keyword evidence="8" id="KW-1185">Reference proteome</keyword>
<dbReference type="RefSeq" id="XP_027192165.1">
    <property type="nucleotide sequence ID" value="XM_027336364.1"/>
</dbReference>
<dbReference type="Gene3D" id="3.40.50.11340">
    <property type="match status" value="1"/>
</dbReference>
<dbReference type="OrthoDB" id="428346at2759"/>
<comment type="subcellular location">
    <subcellularLocation>
        <location evidence="7">Golgi apparatus</location>
        <location evidence="7">Golgi stack membrane</location>
        <topology evidence="7">Single-pass type II membrane protein</topology>
    </subcellularLocation>
</comment>
<dbReference type="EC" id="2.4.1.-" evidence="7"/>
<reference evidence="8" key="1">
    <citation type="journal article" date="2013" name="Nat. Biotechnol.">
        <title>Draft genome sequence of chickpea (Cicer arietinum) provides a resource for trait improvement.</title>
        <authorList>
            <person name="Varshney R.K."/>
            <person name="Song C."/>
            <person name="Saxena R.K."/>
            <person name="Azam S."/>
            <person name="Yu S."/>
            <person name="Sharpe A.G."/>
            <person name="Cannon S."/>
            <person name="Baek J."/>
            <person name="Rosen B.D."/>
            <person name="Tar'an B."/>
            <person name="Millan T."/>
            <person name="Zhang X."/>
            <person name="Ramsay L.D."/>
            <person name="Iwata A."/>
            <person name="Wang Y."/>
            <person name="Nelson W."/>
            <person name="Farmer A.D."/>
            <person name="Gaur P.M."/>
            <person name="Soderlund C."/>
            <person name="Penmetsa R.V."/>
            <person name="Xu C."/>
            <person name="Bharti A.K."/>
            <person name="He W."/>
            <person name="Winter P."/>
            <person name="Zhao S."/>
            <person name="Hane J.K."/>
            <person name="Carrasquilla-Garcia N."/>
            <person name="Condie J.A."/>
            <person name="Upadhyaya H.D."/>
            <person name="Luo M.C."/>
            <person name="Thudi M."/>
            <person name="Gowda C.L."/>
            <person name="Singh N.P."/>
            <person name="Lichtenzveig J."/>
            <person name="Gali K.K."/>
            <person name="Rubio J."/>
            <person name="Nadarajan N."/>
            <person name="Dolezel J."/>
            <person name="Bansal K.C."/>
            <person name="Xu X."/>
            <person name="Edwards D."/>
            <person name="Zhang G."/>
            <person name="Kahl G."/>
            <person name="Gil J."/>
            <person name="Singh K.B."/>
            <person name="Datta S.K."/>
            <person name="Jackson S.A."/>
            <person name="Wang J."/>
            <person name="Cook D.R."/>
        </authorList>
    </citation>
    <scope>NUCLEOTIDE SEQUENCE [LARGE SCALE GENOMIC DNA]</scope>
    <source>
        <strain evidence="8">cv. CDC Frontier</strain>
    </source>
</reference>
<keyword evidence="7" id="KW-0472">Membrane</keyword>
<dbReference type="InterPro" id="IPR004938">
    <property type="entry name" value="XG_FTase"/>
</dbReference>
<accession>A0A3Q7YGF8</accession>
<dbReference type="PANTHER" id="PTHR31889">
    <property type="entry name" value="FUCOSYLTRANSFERASE 2-RELATED"/>
    <property type="match status" value="1"/>
</dbReference>
<dbReference type="GO" id="GO:0071555">
    <property type="term" value="P:cell wall organization"/>
    <property type="evidence" value="ECO:0007669"/>
    <property type="project" value="UniProtKB-UniRule"/>
</dbReference>
<evidence type="ECO:0000256" key="4">
    <source>
        <dbReference type="ARBA" id="ARBA00023034"/>
    </source>
</evidence>
<reference evidence="9" key="2">
    <citation type="submission" date="2025-08" db="UniProtKB">
        <authorList>
            <consortium name="RefSeq"/>
        </authorList>
    </citation>
    <scope>IDENTIFICATION</scope>
    <source>
        <tissue evidence="9">Etiolated seedlings</tissue>
    </source>
</reference>
<evidence type="ECO:0000256" key="5">
    <source>
        <dbReference type="ARBA" id="ARBA00023180"/>
    </source>
</evidence>
<name>A0A3Q7YGF8_CICAR</name>
<evidence type="ECO:0000256" key="3">
    <source>
        <dbReference type="ARBA" id="ARBA00022679"/>
    </source>
</evidence>
<dbReference type="GO" id="GO:0009969">
    <property type="term" value="P:xyloglucan biosynthetic process"/>
    <property type="evidence" value="ECO:0007669"/>
    <property type="project" value="TreeGrafter"/>
</dbReference>
<dbReference type="GO" id="GO:0032580">
    <property type="term" value="C:Golgi cisterna membrane"/>
    <property type="evidence" value="ECO:0007669"/>
    <property type="project" value="UniProtKB-SubCell"/>
</dbReference>
<keyword evidence="4 7" id="KW-0333">Golgi apparatus</keyword>
<comment type="function">
    <text evidence="7">May be involved in cell wall biosynthesis.</text>
</comment>
<keyword evidence="3 7" id="KW-0808">Transferase</keyword>
<dbReference type="PaxDb" id="3827-XP_004487211.1"/>
<evidence type="ECO:0000256" key="1">
    <source>
        <dbReference type="ARBA" id="ARBA00010481"/>
    </source>
</evidence>
<keyword evidence="2 7" id="KW-0328">Glycosyltransferase</keyword>
<feature type="transmembrane region" description="Helical" evidence="7">
    <location>
        <begin position="12"/>
        <end position="34"/>
    </location>
</feature>
<dbReference type="Pfam" id="PF03254">
    <property type="entry name" value="XG_FTase"/>
    <property type="match status" value="1"/>
</dbReference>
<protein>
    <recommendedName>
        <fullName evidence="7">Fucosyltransferase</fullName>
        <ecNumber evidence="7">2.4.1.-</ecNumber>
    </recommendedName>
</protein>
<keyword evidence="6 7" id="KW-0961">Cell wall biogenesis/degradation</keyword>
<dbReference type="GO" id="GO:0042546">
    <property type="term" value="P:cell wall biogenesis"/>
    <property type="evidence" value="ECO:0007669"/>
    <property type="project" value="InterPro"/>
</dbReference>
<sequence length="584" mass="66611">MVWLGLSSNGIRASLVILVISISLFILTLTSNFGHFELFSKCNNVLNEGPQNVTTKDLTLRAIIPQNITNSDDVGAKNCTESNNAVYFCYLIKIFNMSKSTGSKNSSNPSTKNHGDKFLDGLIPSGFDKKSCLSRFELYLYRKSSPHKPSPYLISKLRSYEDLHRKCGPHTKAYKRTMVKLKKFKSINVTTSGSCKYIIWTHADGLGNRMVSMVSSFLYAILTDRVLLVEFQDDMVDLFCEPFPNSSWLLPKDFPFSNNNRNHIETYQNILEKDRENHSKELPSVIQLKILPTNNNHERFFSCDHSQHLLIKVPILIFLSDQYFVPSLFMVPSFTQELSKMFPNKETVFHHLGRYLFFPTNDVWGPTKRFYQAYLAKADEKIGLQIRVFNPDLTSHQTVLNQVLNCTQKHKILPGFAVENSEDSPEKNERLKSVLVASLYPEYGENLRTMYLNKATVTGEILGVYQPSHEGHQKFGDNLHNKKALTEIYLLSLCDDLVTSALSTFGYVAQSLGGITPRILYKLQGNNVPDSPCVQDVSMEPCFHLPPKHDCMEKPIDDDIGTTFPYMRRCLDYKWGIKLVNDLQ</sequence>
<proteinExistence type="inferred from homology"/>
<comment type="similarity">
    <text evidence="1 7">Belongs to the glycosyltransferase 37 family.</text>
</comment>
<organism evidence="8 9">
    <name type="scientific">Cicer arietinum</name>
    <name type="common">Chickpea</name>
    <name type="synonym">Garbanzo</name>
    <dbReference type="NCBI Taxonomy" id="3827"/>
    <lineage>
        <taxon>Eukaryota</taxon>
        <taxon>Viridiplantae</taxon>
        <taxon>Streptophyta</taxon>
        <taxon>Embryophyta</taxon>
        <taxon>Tracheophyta</taxon>
        <taxon>Spermatophyta</taxon>
        <taxon>Magnoliopsida</taxon>
        <taxon>eudicotyledons</taxon>
        <taxon>Gunneridae</taxon>
        <taxon>Pentapetalae</taxon>
        <taxon>rosids</taxon>
        <taxon>fabids</taxon>
        <taxon>Fabales</taxon>
        <taxon>Fabaceae</taxon>
        <taxon>Papilionoideae</taxon>
        <taxon>50 kb inversion clade</taxon>
        <taxon>NPAAA clade</taxon>
        <taxon>Hologalegina</taxon>
        <taxon>IRL clade</taxon>
        <taxon>Cicereae</taxon>
        <taxon>Cicer</taxon>
    </lineage>
</organism>
<evidence type="ECO:0000256" key="7">
    <source>
        <dbReference type="RuleBase" id="RU367004"/>
    </source>
</evidence>
<keyword evidence="7" id="KW-0812">Transmembrane</keyword>
<dbReference type="GO" id="GO:0008107">
    <property type="term" value="F:galactoside 2-alpha-L-fucosyltransferase activity"/>
    <property type="evidence" value="ECO:0007669"/>
    <property type="project" value="InterPro"/>
</dbReference>
<dbReference type="STRING" id="3827.A0A3Q7YGF8"/>
<evidence type="ECO:0000313" key="8">
    <source>
        <dbReference type="Proteomes" id="UP000087171"/>
    </source>
</evidence>
<dbReference type="Proteomes" id="UP000087171">
    <property type="component" value="Chromosome Ca1"/>
</dbReference>
<keyword evidence="5" id="KW-0325">Glycoprotein</keyword>